<dbReference type="PANTHER" id="PTHR37315:SF1">
    <property type="entry name" value="UPF0311 PROTEIN BLR7842"/>
    <property type="match status" value="1"/>
</dbReference>
<name>A0A839VH31_9GAMM</name>
<evidence type="ECO:0000313" key="2">
    <source>
        <dbReference type="Proteomes" id="UP000547614"/>
    </source>
</evidence>
<gene>
    <name evidence="1" type="ORF">FHR94_003200</name>
</gene>
<keyword evidence="2" id="KW-1185">Reference proteome</keyword>
<protein>
    <submittedName>
        <fullName evidence="1">Uncharacterized protein</fullName>
    </submittedName>
</protein>
<dbReference type="PANTHER" id="PTHR37315">
    <property type="entry name" value="UPF0311 PROTEIN BLR7842"/>
    <property type="match status" value="1"/>
</dbReference>
<dbReference type="Proteomes" id="UP000547614">
    <property type="component" value="Unassembled WGS sequence"/>
</dbReference>
<dbReference type="EMBL" id="JACHXP010000019">
    <property type="protein sequence ID" value="MBB3191924.1"/>
    <property type="molecule type" value="Genomic_DNA"/>
</dbReference>
<reference evidence="1 2" key="1">
    <citation type="submission" date="2020-08" db="EMBL/GenBank/DDBJ databases">
        <title>Genomic Encyclopedia of Type Strains, Phase III (KMG-III): the genomes of soil and plant-associated and newly described type strains.</title>
        <authorList>
            <person name="Whitman W."/>
        </authorList>
    </citation>
    <scope>NUCLEOTIDE SEQUENCE [LARGE SCALE GENOMIC DNA]</scope>
    <source>
        <strain evidence="1 2">CECT 7282</strain>
    </source>
</reference>
<sequence>MKLAPPTVEHVMTLNARVEFPLEISELATGKHRNSPIDGGAFEWPMLSSEVLVGGEDWQMIRTDGCADIMASYTFSTRSGSLVEVESGGVRNALPPTMERLVRGETVATDQYYFRN</sequence>
<dbReference type="AlphaFoldDB" id="A0A839VH31"/>
<evidence type="ECO:0000313" key="1">
    <source>
        <dbReference type="EMBL" id="MBB3191924.1"/>
    </source>
</evidence>
<organism evidence="1 2">
    <name type="scientific">Halomonas cerina</name>
    <dbReference type="NCBI Taxonomy" id="447424"/>
    <lineage>
        <taxon>Bacteria</taxon>
        <taxon>Pseudomonadati</taxon>
        <taxon>Pseudomonadota</taxon>
        <taxon>Gammaproteobacteria</taxon>
        <taxon>Oceanospirillales</taxon>
        <taxon>Halomonadaceae</taxon>
        <taxon>Halomonas</taxon>
    </lineage>
</organism>
<comment type="caution">
    <text evidence="1">The sequence shown here is derived from an EMBL/GenBank/DDBJ whole genome shotgun (WGS) entry which is preliminary data.</text>
</comment>
<dbReference type="Gene3D" id="2.40.160.20">
    <property type="match status" value="1"/>
</dbReference>
<accession>A0A839VH31</accession>
<dbReference type="InterPro" id="IPR020915">
    <property type="entry name" value="UPF0311"/>
</dbReference>
<dbReference type="Pfam" id="PF11578">
    <property type="entry name" value="DUF3237"/>
    <property type="match status" value="1"/>
</dbReference>
<proteinExistence type="predicted"/>